<proteinExistence type="predicted"/>
<organism evidence="1">
    <name type="scientific">bioreactor metagenome</name>
    <dbReference type="NCBI Taxonomy" id="1076179"/>
    <lineage>
        <taxon>unclassified sequences</taxon>
        <taxon>metagenomes</taxon>
        <taxon>ecological metagenomes</taxon>
    </lineage>
</organism>
<protein>
    <submittedName>
        <fullName evidence="1">Uncharacterized protein</fullName>
    </submittedName>
</protein>
<accession>A0A644XLG7</accession>
<evidence type="ECO:0000313" key="1">
    <source>
        <dbReference type="EMBL" id="MPM15073.1"/>
    </source>
</evidence>
<name>A0A644XLG7_9ZZZZ</name>
<dbReference type="EMBL" id="VSSQ01002381">
    <property type="protein sequence ID" value="MPM15073.1"/>
    <property type="molecule type" value="Genomic_DNA"/>
</dbReference>
<gene>
    <name evidence="1" type="ORF">SDC9_61439</name>
</gene>
<dbReference type="AlphaFoldDB" id="A0A644XLG7"/>
<comment type="caution">
    <text evidence="1">The sequence shown here is derived from an EMBL/GenBank/DDBJ whole genome shotgun (WGS) entry which is preliminary data.</text>
</comment>
<sequence length="250" mass="27770">MISILLALVVCISSLSLHVFAIDSGNTDINDNFIVFDAGHGSYSLLQNKDNISFAQTSGIRIQKIDDNIYFFEDNPELKLLKVNNSTLQEVKEIRIEIDNKQVIDNIIDKYNLCEAIANDLIKLNKGALENDWSNINVILFMPEQLSTSTDLAKAAGNYYVGYNNWKYQDYLVSVNAQSTYVSLPQLSGTIAAVANIIISKFLDNTPLGPSYTLASLFTPLFQSYSTSTEISSMVSSVEFSCEVTLKKKS</sequence>
<reference evidence="1" key="1">
    <citation type="submission" date="2019-08" db="EMBL/GenBank/DDBJ databases">
        <authorList>
            <person name="Kucharzyk K."/>
            <person name="Murdoch R.W."/>
            <person name="Higgins S."/>
            <person name="Loffler F."/>
        </authorList>
    </citation>
    <scope>NUCLEOTIDE SEQUENCE</scope>
</reference>